<dbReference type="EMBL" id="JAEKFT010000002">
    <property type="protein sequence ID" value="MBT0960086.1"/>
    <property type="molecule type" value="Genomic_DNA"/>
</dbReference>
<dbReference type="GO" id="GO:0022857">
    <property type="term" value="F:transmembrane transporter activity"/>
    <property type="evidence" value="ECO:0007669"/>
    <property type="project" value="InterPro"/>
</dbReference>
<evidence type="ECO:0000256" key="9">
    <source>
        <dbReference type="SAM" id="Phobius"/>
    </source>
</evidence>
<dbReference type="PANTHER" id="PTHR11795">
    <property type="entry name" value="BRANCHED-CHAIN AMINO ACID TRANSPORT SYSTEM PERMEASE PROTEIN LIVH"/>
    <property type="match status" value="1"/>
</dbReference>
<protein>
    <submittedName>
        <fullName evidence="10">Branched-chain amino acid ABC transporter permease</fullName>
    </submittedName>
</protein>
<keyword evidence="5" id="KW-0029">Amino-acid transport</keyword>
<evidence type="ECO:0000256" key="2">
    <source>
        <dbReference type="ARBA" id="ARBA00022448"/>
    </source>
</evidence>
<dbReference type="GO" id="GO:0005886">
    <property type="term" value="C:plasma membrane"/>
    <property type="evidence" value="ECO:0007669"/>
    <property type="project" value="UniProtKB-SubCell"/>
</dbReference>
<reference evidence="11" key="1">
    <citation type="journal article" date="2022" name="ISME J.">
        <title>Genetic and phylogenetic analysis of dissimilatory iodate-reducing bacteria identifies potential niches across the world's oceans.</title>
        <authorList>
            <person name="Reyes-Umana V."/>
            <person name="Henning Z."/>
            <person name="Lee K."/>
            <person name="Barnum T.P."/>
            <person name="Coates J.D."/>
        </authorList>
    </citation>
    <scope>NUCLEOTIDE SEQUENCE [LARGE SCALE GENOMIC DNA]</scope>
    <source>
        <strain evidence="11">IR12</strain>
    </source>
</reference>
<feature type="transmembrane region" description="Helical" evidence="9">
    <location>
        <begin position="6"/>
        <end position="27"/>
    </location>
</feature>
<feature type="transmembrane region" description="Helical" evidence="9">
    <location>
        <begin position="39"/>
        <end position="57"/>
    </location>
</feature>
<comment type="similarity">
    <text evidence="8">Belongs to the binding-protein-dependent transport system permease family. LivHM subfamily.</text>
</comment>
<feature type="transmembrane region" description="Helical" evidence="9">
    <location>
        <begin position="135"/>
        <end position="159"/>
    </location>
</feature>
<comment type="caution">
    <text evidence="10">The sequence shown here is derived from an EMBL/GenBank/DDBJ whole genome shotgun (WGS) entry which is preliminary data.</text>
</comment>
<keyword evidence="11" id="KW-1185">Reference proteome</keyword>
<dbReference type="RefSeq" id="WP_214359841.1">
    <property type="nucleotide sequence ID" value="NZ_JAEKFT010000002.1"/>
</dbReference>
<sequence>MIGQILLSGLATGCIYGLVALSFVLVYKATEAVSFMQGELLMVGAFAAVLLSAAAGWPAWVAVLASVLLLALAGALIERLALRRAMGQPHLTAVLLTFGLGLVLRGAVTTVPEATHRAHLLSLPGLGGQVAWGDMVASGAQLGVIAATLLSCAALAAFFRYTRVGLALRACSENPRIASMMGVSVPAMHTLAWALGAALAALAGSLMAPVTFVHPGMGVVALKAFPAAVIGGMHSLPGALAGGVFIGVLEALAGRYLPEGVNHVAAYALMLVALLCFPRGLFGGRAA</sequence>
<dbReference type="CDD" id="cd06582">
    <property type="entry name" value="TM_PBP1_LivH_like"/>
    <property type="match status" value="1"/>
</dbReference>
<evidence type="ECO:0000256" key="4">
    <source>
        <dbReference type="ARBA" id="ARBA00022692"/>
    </source>
</evidence>
<evidence type="ECO:0000256" key="3">
    <source>
        <dbReference type="ARBA" id="ARBA00022475"/>
    </source>
</evidence>
<dbReference type="PANTHER" id="PTHR11795:SF451">
    <property type="entry name" value="ABC TRANSPORTER PERMEASE PROTEIN"/>
    <property type="match status" value="1"/>
</dbReference>
<keyword evidence="2" id="KW-0813">Transport</keyword>
<evidence type="ECO:0000256" key="5">
    <source>
        <dbReference type="ARBA" id="ARBA00022970"/>
    </source>
</evidence>
<keyword evidence="3" id="KW-1003">Cell membrane</keyword>
<evidence type="ECO:0000256" key="7">
    <source>
        <dbReference type="ARBA" id="ARBA00023136"/>
    </source>
</evidence>
<evidence type="ECO:0000313" key="10">
    <source>
        <dbReference type="EMBL" id="MBT0960086.1"/>
    </source>
</evidence>
<gene>
    <name evidence="10" type="ORF">I8J34_02765</name>
</gene>
<accession>A0A944HB95</accession>
<feature type="transmembrane region" description="Helical" evidence="9">
    <location>
        <begin position="190"/>
        <end position="212"/>
    </location>
</feature>
<dbReference type="GO" id="GO:0006865">
    <property type="term" value="P:amino acid transport"/>
    <property type="evidence" value="ECO:0007669"/>
    <property type="project" value="UniProtKB-KW"/>
</dbReference>
<name>A0A944HB95_DENI1</name>
<proteinExistence type="inferred from homology"/>
<dbReference type="Pfam" id="PF02653">
    <property type="entry name" value="BPD_transp_2"/>
    <property type="match status" value="1"/>
</dbReference>
<evidence type="ECO:0000256" key="1">
    <source>
        <dbReference type="ARBA" id="ARBA00004651"/>
    </source>
</evidence>
<dbReference type="Proteomes" id="UP000694660">
    <property type="component" value="Unassembled WGS sequence"/>
</dbReference>
<keyword evidence="4 9" id="KW-0812">Transmembrane</keyword>
<comment type="subcellular location">
    <subcellularLocation>
        <location evidence="1">Cell membrane</location>
        <topology evidence="1">Multi-pass membrane protein</topology>
    </subcellularLocation>
</comment>
<organism evidence="10 11">
    <name type="scientific">Denitromonas iodatirespirans</name>
    <dbReference type="NCBI Taxonomy" id="2795389"/>
    <lineage>
        <taxon>Bacteria</taxon>
        <taxon>Pseudomonadati</taxon>
        <taxon>Pseudomonadota</taxon>
        <taxon>Betaproteobacteria</taxon>
        <taxon>Rhodocyclales</taxon>
        <taxon>Zoogloeaceae</taxon>
        <taxon>Denitromonas</taxon>
    </lineage>
</organism>
<feature type="transmembrane region" description="Helical" evidence="9">
    <location>
        <begin position="264"/>
        <end position="282"/>
    </location>
</feature>
<keyword evidence="7 9" id="KW-0472">Membrane</keyword>
<evidence type="ECO:0000313" key="11">
    <source>
        <dbReference type="Proteomes" id="UP000694660"/>
    </source>
</evidence>
<dbReference type="InterPro" id="IPR001851">
    <property type="entry name" value="ABC_transp_permease"/>
</dbReference>
<evidence type="ECO:0000256" key="8">
    <source>
        <dbReference type="ARBA" id="ARBA00037998"/>
    </source>
</evidence>
<feature type="transmembrane region" description="Helical" evidence="9">
    <location>
        <begin position="63"/>
        <end position="82"/>
    </location>
</feature>
<dbReference type="InterPro" id="IPR052157">
    <property type="entry name" value="BCAA_transport_permease"/>
</dbReference>
<feature type="transmembrane region" description="Helical" evidence="9">
    <location>
        <begin position="224"/>
        <end position="252"/>
    </location>
</feature>
<evidence type="ECO:0000256" key="6">
    <source>
        <dbReference type="ARBA" id="ARBA00022989"/>
    </source>
</evidence>
<dbReference type="AlphaFoldDB" id="A0A944HB95"/>
<keyword evidence="6 9" id="KW-1133">Transmembrane helix</keyword>
<feature type="transmembrane region" description="Helical" evidence="9">
    <location>
        <begin position="94"/>
        <end position="115"/>
    </location>
</feature>